<feature type="region of interest" description="Disordered" evidence="1">
    <location>
        <begin position="68"/>
        <end position="131"/>
    </location>
</feature>
<protein>
    <submittedName>
        <fullName evidence="2">Uncharacterized protein</fullName>
    </submittedName>
</protein>
<gene>
    <name evidence="2" type="ORF">O181_026344</name>
</gene>
<reference evidence="2" key="1">
    <citation type="submission" date="2021-03" db="EMBL/GenBank/DDBJ databases">
        <title>Draft genome sequence of rust myrtle Austropuccinia psidii MF-1, a brazilian biotype.</title>
        <authorList>
            <person name="Quecine M.C."/>
            <person name="Pachon D.M.R."/>
            <person name="Bonatelli M.L."/>
            <person name="Correr F.H."/>
            <person name="Franceschini L.M."/>
            <person name="Leite T.F."/>
            <person name="Margarido G.R.A."/>
            <person name="Almeida C.A."/>
            <person name="Ferrarezi J.A."/>
            <person name="Labate C.A."/>
        </authorList>
    </citation>
    <scope>NUCLEOTIDE SEQUENCE</scope>
    <source>
        <strain evidence="2">MF-1</strain>
    </source>
</reference>
<organism evidence="2 3">
    <name type="scientific">Austropuccinia psidii MF-1</name>
    <dbReference type="NCBI Taxonomy" id="1389203"/>
    <lineage>
        <taxon>Eukaryota</taxon>
        <taxon>Fungi</taxon>
        <taxon>Dikarya</taxon>
        <taxon>Basidiomycota</taxon>
        <taxon>Pucciniomycotina</taxon>
        <taxon>Pucciniomycetes</taxon>
        <taxon>Pucciniales</taxon>
        <taxon>Sphaerophragmiaceae</taxon>
        <taxon>Austropuccinia</taxon>
    </lineage>
</organism>
<feature type="region of interest" description="Disordered" evidence="1">
    <location>
        <begin position="1"/>
        <end position="21"/>
    </location>
</feature>
<comment type="caution">
    <text evidence="2">The sequence shown here is derived from an EMBL/GenBank/DDBJ whole genome shotgun (WGS) entry which is preliminary data.</text>
</comment>
<evidence type="ECO:0000313" key="3">
    <source>
        <dbReference type="Proteomes" id="UP000765509"/>
    </source>
</evidence>
<keyword evidence="3" id="KW-1185">Reference proteome</keyword>
<sequence length="131" mass="14384">MVSQQNSETSSTATSIIPASTVNSDHNGTIIICHNNQEEPIYSESIYLDIGNILQKAKNLARRAIYRASRRSQKGHRNDYGRSQSVSEEQGSVNETQTDKLCHAEADNTVLPSNRAGTSTRSLSGHIKNQP</sequence>
<evidence type="ECO:0000313" key="2">
    <source>
        <dbReference type="EMBL" id="MBW0486629.1"/>
    </source>
</evidence>
<dbReference type="Proteomes" id="UP000765509">
    <property type="component" value="Unassembled WGS sequence"/>
</dbReference>
<proteinExistence type="predicted"/>
<name>A0A9Q3CJS8_9BASI</name>
<feature type="compositionally biased region" description="Basic and acidic residues" evidence="1">
    <location>
        <begin position="97"/>
        <end position="106"/>
    </location>
</feature>
<dbReference type="EMBL" id="AVOT02008746">
    <property type="protein sequence ID" value="MBW0486629.1"/>
    <property type="molecule type" value="Genomic_DNA"/>
</dbReference>
<accession>A0A9Q3CJS8</accession>
<feature type="compositionally biased region" description="Polar residues" evidence="1">
    <location>
        <begin position="81"/>
        <end position="96"/>
    </location>
</feature>
<feature type="compositionally biased region" description="Low complexity" evidence="1">
    <location>
        <begin position="9"/>
        <end position="21"/>
    </location>
</feature>
<dbReference type="AlphaFoldDB" id="A0A9Q3CJS8"/>
<evidence type="ECO:0000256" key="1">
    <source>
        <dbReference type="SAM" id="MobiDB-lite"/>
    </source>
</evidence>
<feature type="compositionally biased region" description="Polar residues" evidence="1">
    <location>
        <begin position="110"/>
        <end position="131"/>
    </location>
</feature>